<comment type="subcellular location">
    <subcellularLocation>
        <location evidence="1">Cell membrane</location>
        <topology evidence="1">Multi-pass membrane protein</topology>
    </subcellularLocation>
</comment>
<dbReference type="Proteomes" id="UP000542776">
    <property type="component" value="Unassembled WGS sequence"/>
</dbReference>
<sequence>MRPTSDFSDALRDSLPLLVALVPFGAVYGAFAVSSGLSVTQTLGFSLIVYAGASQFLALQLIGVGSPLWAVLVAVFAINARHILYSASVGRHLQRFSGPAKAAAFFLLVDPSFAAAEARAARGSLGKTYYFTFALALYVGWALASLAGAVFGGLIDDPRRYGLDFAIPVYFLAQTMAFRARDGFWIVAGVSALVAILAAATLGPPWHVTLGGLAGVAVAALRAGRRGAAA</sequence>
<keyword evidence="5 8" id="KW-0812">Transmembrane</keyword>
<evidence type="ECO:0000256" key="5">
    <source>
        <dbReference type="ARBA" id="ARBA00022692"/>
    </source>
</evidence>
<dbReference type="PANTHER" id="PTHR34979:SF1">
    <property type="entry name" value="INNER MEMBRANE PROTEIN YGAZ"/>
    <property type="match status" value="1"/>
</dbReference>
<dbReference type="EMBL" id="JACIEK010000009">
    <property type="protein sequence ID" value="MBB3999319.1"/>
    <property type="molecule type" value="Genomic_DNA"/>
</dbReference>
<feature type="transmembrane region" description="Helical" evidence="8">
    <location>
        <begin position="129"/>
        <end position="155"/>
    </location>
</feature>
<evidence type="ECO:0000256" key="2">
    <source>
        <dbReference type="ARBA" id="ARBA00010735"/>
    </source>
</evidence>
<comment type="similarity">
    <text evidence="2">Belongs to the AzlC family.</text>
</comment>
<evidence type="ECO:0000256" key="4">
    <source>
        <dbReference type="ARBA" id="ARBA00022475"/>
    </source>
</evidence>
<protein>
    <submittedName>
        <fullName evidence="9">4-azaleucine resistance transporter AzlC</fullName>
    </submittedName>
</protein>
<keyword evidence="4" id="KW-1003">Cell membrane</keyword>
<evidence type="ECO:0000256" key="1">
    <source>
        <dbReference type="ARBA" id="ARBA00004651"/>
    </source>
</evidence>
<dbReference type="RefSeq" id="WP_183200869.1">
    <property type="nucleotide sequence ID" value="NZ_JACIEK010000009.1"/>
</dbReference>
<keyword evidence="7 8" id="KW-0472">Membrane</keyword>
<proteinExistence type="inferred from homology"/>
<evidence type="ECO:0000313" key="10">
    <source>
        <dbReference type="Proteomes" id="UP000542776"/>
    </source>
</evidence>
<feature type="transmembrane region" description="Helical" evidence="8">
    <location>
        <begin position="183"/>
        <end position="200"/>
    </location>
</feature>
<organism evidence="9 10">
    <name type="scientific">Aureimonas pseudogalii</name>
    <dbReference type="NCBI Taxonomy" id="1744844"/>
    <lineage>
        <taxon>Bacteria</taxon>
        <taxon>Pseudomonadati</taxon>
        <taxon>Pseudomonadota</taxon>
        <taxon>Alphaproteobacteria</taxon>
        <taxon>Hyphomicrobiales</taxon>
        <taxon>Aurantimonadaceae</taxon>
        <taxon>Aureimonas</taxon>
    </lineage>
</organism>
<comment type="caution">
    <text evidence="9">The sequence shown here is derived from an EMBL/GenBank/DDBJ whole genome shotgun (WGS) entry which is preliminary data.</text>
</comment>
<evidence type="ECO:0000256" key="7">
    <source>
        <dbReference type="ARBA" id="ARBA00023136"/>
    </source>
</evidence>
<keyword evidence="3" id="KW-0813">Transport</keyword>
<dbReference type="InterPro" id="IPR011606">
    <property type="entry name" value="Brnchd-chn_aa_trnsp_permease"/>
</dbReference>
<dbReference type="PANTHER" id="PTHR34979">
    <property type="entry name" value="INNER MEMBRANE PROTEIN YGAZ"/>
    <property type="match status" value="1"/>
</dbReference>
<dbReference type="GO" id="GO:0005886">
    <property type="term" value="C:plasma membrane"/>
    <property type="evidence" value="ECO:0007669"/>
    <property type="project" value="UniProtKB-SubCell"/>
</dbReference>
<accession>A0A7W6H686</accession>
<feature type="transmembrane region" description="Helical" evidence="8">
    <location>
        <begin position="206"/>
        <end position="224"/>
    </location>
</feature>
<name>A0A7W6H686_9HYPH</name>
<keyword evidence="10" id="KW-1185">Reference proteome</keyword>
<feature type="transmembrane region" description="Helical" evidence="8">
    <location>
        <begin position="15"/>
        <end position="33"/>
    </location>
</feature>
<evidence type="ECO:0000256" key="8">
    <source>
        <dbReference type="SAM" id="Phobius"/>
    </source>
</evidence>
<evidence type="ECO:0000256" key="6">
    <source>
        <dbReference type="ARBA" id="ARBA00022989"/>
    </source>
</evidence>
<reference evidence="9 10" key="1">
    <citation type="submission" date="2020-08" db="EMBL/GenBank/DDBJ databases">
        <title>Genomic Encyclopedia of Type Strains, Phase IV (KMG-IV): sequencing the most valuable type-strain genomes for metagenomic binning, comparative biology and taxonomic classification.</title>
        <authorList>
            <person name="Goeker M."/>
        </authorList>
    </citation>
    <scope>NUCLEOTIDE SEQUENCE [LARGE SCALE GENOMIC DNA]</scope>
    <source>
        <strain evidence="9 10">DSM 102238</strain>
    </source>
</reference>
<dbReference type="GO" id="GO:1903785">
    <property type="term" value="P:L-valine transmembrane transport"/>
    <property type="evidence" value="ECO:0007669"/>
    <property type="project" value="TreeGrafter"/>
</dbReference>
<feature type="transmembrane region" description="Helical" evidence="8">
    <location>
        <begin position="45"/>
        <end position="62"/>
    </location>
</feature>
<feature type="transmembrane region" description="Helical" evidence="8">
    <location>
        <begin position="68"/>
        <end position="87"/>
    </location>
</feature>
<keyword evidence="6 8" id="KW-1133">Transmembrane helix</keyword>
<feature type="transmembrane region" description="Helical" evidence="8">
    <location>
        <begin position="161"/>
        <end position="178"/>
    </location>
</feature>
<evidence type="ECO:0000256" key="3">
    <source>
        <dbReference type="ARBA" id="ARBA00022448"/>
    </source>
</evidence>
<evidence type="ECO:0000313" key="9">
    <source>
        <dbReference type="EMBL" id="MBB3999319.1"/>
    </source>
</evidence>
<gene>
    <name evidence="9" type="ORF">GGR04_003188</name>
</gene>
<dbReference type="AlphaFoldDB" id="A0A7W6H686"/>
<dbReference type="Pfam" id="PF03591">
    <property type="entry name" value="AzlC"/>
    <property type="match status" value="1"/>
</dbReference>